<dbReference type="GO" id="GO:0016740">
    <property type="term" value="F:transferase activity"/>
    <property type="evidence" value="ECO:0007669"/>
    <property type="project" value="UniProtKB-KW"/>
</dbReference>
<dbReference type="Proteomes" id="UP000249396">
    <property type="component" value="Unassembled WGS sequence"/>
</dbReference>
<dbReference type="EMBL" id="QJPH01000360">
    <property type="protein sequence ID" value="PZN76354.1"/>
    <property type="molecule type" value="Genomic_DNA"/>
</dbReference>
<protein>
    <submittedName>
        <fullName evidence="1">UDP-glucuronosyltransferase</fullName>
    </submittedName>
</protein>
<proteinExistence type="predicted"/>
<comment type="caution">
    <text evidence="1">The sequence shown here is derived from an EMBL/GenBank/DDBJ whole genome shotgun (WGS) entry which is preliminary data.</text>
</comment>
<reference evidence="1 2" key="1">
    <citation type="journal article" date="2018" name="Aquat. Microb. Ecol.">
        <title>Gammaproteobacterial methanotrophs dominate.</title>
        <authorList>
            <person name="Rissanen A.J."/>
            <person name="Saarenheimo J."/>
            <person name="Tiirola M."/>
            <person name="Peura S."/>
            <person name="Aalto S.L."/>
            <person name="Karvinen A."/>
            <person name="Nykanen H."/>
        </authorList>
    </citation>
    <scope>NUCLEOTIDE SEQUENCE [LARGE SCALE GENOMIC DNA]</scope>
    <source>
        <strain evidence="1">AMbin10</strain>
    </source>
</reference>
<gene>
    <name evidence="1" type="ORF">DM484_16740</name>
</gene>
<dbReference type="AlphaFoldDB" id="A0A2W4SUJ6"/>
<sequence>MNGENGETLAILCSGSSLGAYVPGLLLWRQFAEKGFETDTFLLENYLLAEKRDNILKTKLAFHRNFSIARIAQKLTGDITHSLDQEKVSKLLSAWQQKQHKRFIVIYGFWMPIIEQYLSMEPGLDIAVDLCHMDAVTSVSWKLYNRTNPRYRPIWFFSWQDKSLPYRLSVTADEPIAYAKRSGRFLIHGGGWGLGSYQDKIPELATHGIPLDVTVYENQDLENRQLGNRYFLIDPAWKAWERDESGKHHFPPFGEVMGDDPVVFSHNPSCPEVYGLVRHNQAIISKPGGATLVDSLSAATPLILLEPYGEYEQKNGELWESMGFAISYQKWADTGYSTEVLEDLHVNLLTARARTINYVEAYSNAA</sequence>
<name>A0A2W4SUJ6_9GAMM</name>
<keyword evidence="1" id="KW-0808">Transferase</keyword>
<accession>A0A2W4SUJ6</accession>
<evidence type="ECO:0000313" key="2">
    <source>
        <dbReference type="Proteomes" id="UP000249396"/>
    </source>
</evidence>
<organism evidence="1 2">
    <name type="scientific">Candidatus Methylumidiphilus alinenensis</name>
    <dbReference type="NCBI Taxonomy" id="2202197"/>
    <lineage>
        <taxon>Bacteria</taxon>
        <taxon>Pseudomonadati</taxon>
        <taxon>Pseudomonadota</taxon>
        <taxon>Gammaproteobacteria</taxon>
        <taxon>Methylococcales</taxon>
        <taxon>Candidatus Methylumidiphilus</taxon>
    </lineage>
</organism>
<evidence type="ECO:0000313" key="1">
    <source>
        <dbReference type="EMBL" id="PZN76354.1"/>
    </source>
</evidence>